<dbReference type="Proteomes" id="UP000077521">
    <property type="component" value="Unassembled WGS sequence"/>
</dbReference>
<feature type="compositionally biased region" description="Polar residues" evidence="1">
    <location>
        <begin position="387"/>
        <end position="402"/>
    </location>
</feature>
<reference evidence="2" key="2">
    <citation type="journal article" date="2019" name="IMA Fungus">
        <title>Genome sequencing and comparison of five Tilletia species to identify candidate genes for the detection of regulated species infecting wheat.</title>
        <authorList>
            <person name="Nguyen H.D.T."/>
            <person name="Sultana T."/>
            <person name="Kesanakurti P."/>
            <person name="Hambleton S."/>
        </authorList>
    </citation>
    <scope>NUCLEOTIDE SEQUENCE</scope>
    <source>
        <strain evidence="2">DAOMC 236416</strain>
    </source>
</reference>
<organism evidence="2 3">
    <name type="scientific">Tilletia indica</name>
    <dbReference type="NCBI Taxonomy" id="43049"/>
    <lineage>
        <taxon>Eukaryota</taxon>
        <taxon>Fungi</taxon>
        <taxon>Dikarya</taxon>
        <taxon>Basidiomycota</taxon>
        <taxon>Ustilaginomycotina</taxon>
        <taxon>Exobasidiomycetes</taxon>
        <taxon>Tilletiales</taxon>
        <taxon>Tilletiaceae</taxon>
        <taxon>Tilletia</taxon>
    </lineage>
</organism>
<evidence type="ECO:0000313" key="3">
    <source>
        <dbReference type="Proteomes" id="UP000077521"/>
    </source>
</evidence>
<gene>
    <name evidence="2" type="ORF">A4X13_0g7462</name>
</gene>
<name>A0A177TJ52_9BASI</name>
<feature type="region of interest" description="Disordered" evidence="1">
    <location>
        <begin position="379"/>
        <end position="413"/>
    </location>
</feature>
<accession>A0A177TJ52</accession>
<evidence type="ECO:0000256" key="1">
    <source>
        <dbReference type="SAM" id="MobiDB-lite"/>
    </source>
</evidence>
<evidence type="ECO:0008006" key="4">
    <source>
        <dbReference type="Google" id="ProtNLM"/>
    </source>
</evidence>
<sequence length="433" mass="48377">MGGLKIALHTDSASIFIRPNEPDLPPEMLNVFITVETDNNPPSKINKLELALTGVESLSFAIGHFEQNTTLELAKDVPEAAGMSLKPNSMYTFSTFFPIDHRISGYQRCKYGRLFHRLAVKATCPGFLTNNVIKASKLLWLVPYPQNDSAFIYSHTIQGFSEGLGPVLLSLNSAHLTVGGYLRIMLEVPAPSSNVEIVKFQMSLLQRFTIRSRRKETLQDRSPEERFVFLDVPGDELDKGQWAARLPNDHSARPTSRLFDQPGITVQHAFEARVQYRFKTEDQKTSPMQTYRLEFPVSLPACCFQFASLALPAYSKIDPSPVPEISRETWDGASQHVSFSHCVCGESLDYLLNIEATLAAAHNAGVTFIDRRQLHREVRRKVESASDSRTTGQDGSSTTTRRGPSYKPDGFRWEGRASEEELARLDSCDGSGL</sequence>
<dbReference type="EMBL" id="LWDF02000931">
    <property type="protein sequence ID" value="KAE8241332.1"/>
    <property type="molecule type" value="Genomic_DNA"/>
</dbReference>
<dbReference type="OrthoDB" id="3345971at2759"/>
<keyword evidence="3" id="KW-1185">Reference proteome</keyword>
<comment type="caution">
    <text evidence="2">The sequence shown here is derived from an EMBL/GenBank/DDBJ whole genome shotgun (WGS) entry which is preliminary data.</text>
</comment>
<reference evidence="2" key="1">
    <citation type="submission" date="2016-04" db="EMBL/GenBank/DDBJ databases">
        <authorList>
            <person name="Nguyen H.D."/>
            <person name="Samba Siva P."/>
            <person name="Cullis J."/>
            <person name="Levesque C.A."/>
            <person name="Hambleton S."/>
        </authorList>
    </citation>
    <scope>NUCLEOTIDE SEQUENCE</scope>
    <source>
        <strain evidence="2">DAOMC 236416</strain>
    </source>
</reference>
<protein>
    <recommendedName>
        <fullName evidence="4">Arrestin-like N-terminal domain-containing protein</fullName>
    </recommendedName>
</protein>
<proteinExistence type="predicted"/>
<dbReference type="AlphaFoldDB" id="A0A177TJ52"/>
<evidence type="ECO:0000313" key="2">
    <source>
        <dbReference type="EMBL" id="KAE8241332.1"/>
    </source>
</evidence>